<dbReference type="PANTHER" id="PTHR31948">
    <property type="entry name" value="ZINC-FINGER HOMEODOMAIN PROTEIN 2"/>
    <property type="match status" value="1"/>
</dbReference>
<sequence length="93" mass="10031">MGLQHEPQKTSSSGPVVKKERSVVRYKECRKNHAANVGGYAVDGCLEFMAAGEEGTSDALRCAACNCHRSFHRREVETVTAVCGCSPGSSSRR</sequence>
<dbReference type="PROSITE" id="PS51523">
    <property type="entry name" value="ZF_HD_DIMER"/>
    <property type="match status" value="1"/>
</dbReference>
<dbReference type="NCBIfam" id="TIGR01566">
    <property type="entry name" value="ZF_HD_prot_N"/>
    <property type="match status" value="1"/>
</dbReference>
<dbReference type="GO" id="GO:0005737">
    <property type="term" value="C:cytoplasm"/>
    <property type="evidence" value="ECO:0007669"/>
    <property type="project" value="UniProtKB-SubCell"/>
</dbReference>
<keyword evidence="5" id="KW-0862">Zinc</keyword>
<reference evidence="8 9" key="1">
    <citation type="journal article" date="2019" name="Nat. Plants">
        <title>Genome sequencing of Musa balbisiana reveals subgenome evolution and function divergence in polyploid bananas.</title>
        <authorList>
            <person name="Yao X."/>
        </authorList>
    </citation>
    <scope>NUCLEOTIDE SEQUENCE [LARGE SCALE GENOMIC DNA]</scope>
    <source>
        <strain evidence="9">cv. DH-PKW</strain>
        <tissue evidence="8">Leaves</tissue>
    </source>
</reference>
<keyword evidence="9" id="KW-1185">Reference proteome</keyword>
<dbReference type="GO" id="GO:0003700">
    <property type="term" value="F:DNA-binding transcription factor activity"/>
    <property type="evidence" value="ECO:0007669"/>
    <property type="project" value="TreeGrafter"/>
</dbReference>
<evidence type="ECO:0000256" key="4">
    <source>
        <dbReference type="ARBA" id="ARBA00022771"/>
    </source>
</evidence>
<name>A0A4S8KCR1_MUSBA</name>
<feature type="domain" description="ZF-HD dimerization-type" evidence="7">
    <location>
        <begin position="26"/>
        <end position="75"/>
    </location>
</feature>
<keyword evidence="4" id="KW-0863">Zinc-finger</keyword>
<dbReference type="GO" id="GO:0050793">
    <property type="term" value="P:regulation of developmental process"/>
    <property type="evidence" value="ECO:0007669"/>
    <property type="project" value="TreeGrafter"/>
</dbReference>
<gene>
    <name evidence="8" type="ORF">C4D60_Mb04t17580</name>
</gene>
<dbReference type="InterPro" id="IPR006456">
    <property type="entry name" value="ZF_HD_homeobox_Cys/His_dimer"/>
</dbReference>
<evidence type="ECO:0000256" key="2">
    <source>
        <dbReference type="ARBA" id="ARBA00022490"/>
    </source>
</evidence>
<dbReference type="Proteomes" id="UP000317650">
    <property type="component" value="Chromosome 4"/>
</dbReference>
<keyword evidence="3" id="KW-0479">Metal-binding</keyword>
<dbReference type="AlphaFoldDB" id="A0A4S8KCR1"/>
<accession>A0A4S8KCR1</accession>
<dbReference type="GO" id="GO:0000976">
    <property type="term" value="F:transcription cis-regulatory region binding"/>
    <property type="evidence" value="ECO:0007669"/>
    <property type="project" value="TreeGrafter"/>
</dbReference>
<dbReference type="GO" id="GO:0008270">
    <property type="term" value="F:zinc ion binding"/>
    <property type="evidence" value="ECO:0007669"/>
    <property type="project" value="UniProtKB-KW"/>
</dbReference>
<evidence type="ECO:0000256" key="1">
    <source>
        <dbReference type="ARBA" id="ARBA00004496"/>
    </source>
</evidence>
<evidence type="ECO:0000256" key="3">
    <source>
        <dbReference type="ARBA" id="ARBA00022723"/>
    </source>
</evidence>
<organism evidence="8 9">
    <name type="scientific">Musa balbisiana</name>
    <name type="common">Banana</name>
    <dbReference type="NCBI Taxonomy" id="52838"/>
    <lineage>
        <taxon>Eukaryota</taxon>
        <taxon>Viridiplantae</taxon>
        <taxon>Streptophyta</taxon>
        <taxon>Embryophyta</taxon>
        <taxon>Tracheophyta</taxon>
        <taxon>Spermatophyta</taxon>
        <taxon>Magnoliopsida</taxon>
        <taxon>Liliopsida</taxon>
        <taxon>Zingiberales</taxon>
        <taxon>Musaceae</taxon>
        <taxon>Musa</taxon>
    </lineage>
</organism>
<dbReference type="PANTHER" id="PTHR31948:SF162">
    <property type="entry name" value="MINI ZINC FINGER PROTEIN 2"/>
    <property type="match status" value="1"/>
</dbReference>
<dbReference type="Pfam" id="PF04770">
    <property type="entry name" value="ZF-HD_dimer"/>
    <property type="match status" value="1"/>
</dbReference>
<proteinExistence type="predicted"/>
<dbReference type="GO" id="GO:0005634">
    <property type="term" value="C:nucleus"/>
    <property type="evidence" value="ECO:0007669"/>
    <property type="project" value="TreeGrafter"/>
</dbReference>
<keyword evidence="2" id="KW-0963">Cytoplasm</keyword>
<evidence type="ECO:0000256" key="6">
    <source>
        <dbReference type="SAM" id="MobiDB-lite"/>
    </source>
</evidence>
<evidence type="ECO:0000313" key="8">
    <source>
        <dbReference type="EMBL" id="THU72946.1"/>
    </source>
</evidence>
<evidence type="ECO:0000256" key="5">
    <source>
        <dbReference type="ARBA" id="ARBA00022833"/>
    </source>
</evidence>
<comment type="subcellular location">
    <subcellularLocation>
        <location evidence="1">Cytoplasm</location>
    </subcellularLocation>
</comment>
<dbReference type="EMBL" id="PYDT01000001">
    <property type="protein sequence ID" value="THU72946.1"/>
    <property type="molecule type" value="Genomic_DNA"/>
</dbReference>
<feature type="region of interest" description="Disordered" evidence="6">
    <location>
        <begin position="1"/>
        <end position="20"/>
    </location>
</feature>
<protein>
    <recommendedName>
        <fullName evidence="7">ZF-HD dimerization-type domain-containing protein</fullName>
    </recommendedName>
</protein>
<evidence type="ECO:0000259" key="7">
    <source>
        <dbReference type="PROSITE" id="PS51523"/>
    </source>
</evidence>
<comment type="caution">
    <text evidence="8">The sequence shown here is derived from an EMBL/GenBank/DDBJ whole genome shotgun (WGS) entry which is preliminary data.</text>
</comment>
<evidence type="ECO:0000313" key="9">
    <source>
        <dbReference type="Proteomes" id="UP000317650"/>
    </source>
</evidence>